<dbReference type="InterPro" id="IPR013324">
    <property type="entry name" value="RNA_pol_sigma_r3/r4-like"/>
</dbReference>
<dbReference type="AlphaFoldDB" id="A0AAT9FRA2"/>
<dbReference type="GO" id="GO:0006352">
    <property type="term" value="P:DNA-templated transcription initiation"/>
    <property type="evidence" value="ECO:0007669"/>
    <property type="project" value="InterPro"/>
</dbReference>
<name>A0AAT9FRA2_9BACT</name>
<keyword evidence="4" id="KW-0804">Transcription</keyword>
<dbReference type="Pfam" id="PF04542">
    <property type="entry name" value="Sigma70_r2"/>
    <property type="match status" value="1"/>
</dbReference>
<dbReference type="InterPro" id="IPR013325">
    <property type="entry name" value="RNA_pol_sigma_r2"/>
</dbReference>
<feature type="domain" description="RNA polymerase sigma-70 region 2" evidence="5">
    <location>
        <begin position="21"/>
        <end position="88"/>
    </location>
</feature>
<evidence type="ECO:0000259" key="6">
    <source>
        <dbReference type="Pfam" id="PF08281"/>
    </source>
</evidence>
<evidence type="ECO:0000259" key="5">
    <source>
        <dbReference type="Pfam" id="PF04542"/>
    </source>
</evidence>
<sequence length="176" mass="20218">MKALEKQPMTETADRKSFAILAKEHHRSLLAYATALTKESHTSRDIVQDAFVVAWRNLETFDVTRDFGSWMRGIVRNKWRESLRKNSRQISLDEETLECLEADAKQWDGLRDQGGVFSKLEGCLKKLPDTLAEAVKAFYYDEKSGEEAARSLAVENATLRKRLERARSGLRECLQH</sequence>
<dbReference type="InterPro" id="IPR036388">
    <property type="entry name" value="WH-like_DNA-bd_sf"/>
</dbReference>
<dbReference type="GO" id="GO:0003677">
    <property type="term" value="F:DNA binding"/>
    <property type="evidence" value="ECO:0007669"/>
    <property type="project" value="InterPro"/>
</dbReference>
<dbReference type="NCBIfam" id="TIGR02937">
    <property type="entry name" value="sigma70-ECF"/>
    <property type="match status" value="1"/>
</dbReference>
<evidence type="ECO:0000313" key="7">
    <source>
        <dbReference type="EMBL" id="BDS08473.1"/>
    </source>
</evidence>
<keyword evidence="2" id="KW-0805">Transcription regulation</keyword>
<feature type="domain" description="RNA polymerase sigma factor 70 region 4 type 2" evidence="6">
    <location>
        <begin position="119"/>
        <end position="167"/>
    </location>
</feature>
<dbReference type="KEGG" id="osu:NT6N_35130"/>
<evidence type="ECO:0000256" key="4">
    <source>
        <dbReference type="ARBA" id="ARBA00023163"/>
    </source>
</evidence>
<keyword evidence="3" id="KW-0731">Sigma factor</keyword>
<comment type="similarity">
    <text evidence="1">Belongs to the sigma-70 factor family. ECF subfamily.</text>
</comment>
<dbReference type="PANTHER" id="PTHR43133">
    <property type="entry name" value="RNA POLYMERASE ECF-TYPE SIGMA FACTO"/>
    <property type="match status" value="1"/>
</dbReference>
<protein>
    <submittedName>
        <fullName evidence="7">RNA polymerase sigma factor</fullName>
    </submittedName>
</protein>
<dbReference type="Gene3D" id="1.10.10.10">
    <property type="entry name" value="Winged helix-like DNA-binding domain superfamily/Winged helix DNA-binding domain"/>
    <property type="match status" value="1"/>
</dbReference>
<evidence type="ECO:0000256" key="1">
    <source>
        <dbReference type="ARBA" id="ARBA00010641"/>
    </source>
</evidence>
<dbReference type="Gene3D" id="1.10.1740.10">
    <property type="match status" value="1"/>
</dbReference>
<dbReference type="SUPFAM" id="SSF88946">
    <property type="entry name" value="Sigma2 domain of RNA polymerase sigma factors"/>
    <property type="match status" value="1"/>
</dbReference>
<evidence type="ECO:0000256" key="2">
    <source>
        <dbReference type="ARBA" id="ARBA00023015"/>
    </source>
</evidence>
<proteinExistence type="inferred from homology"/>
<dbReference type="SUPFAM" id="SSF88659">
    <property type="entry name" value="Sigma3 and sigma4 domains of RNA polymerase sigma factors"/>
    <property type="match status" value="1"/>
</dbReference>
<dbReference type="Pfam" id="PF08281">
    <property type="entry name" value="Sigma70_r4_2"/>
    <property type="match status" value="1"/>
</dbReference>
<gene>
    <name evidence="7" type="ORF">NT6N_35130</name>
</gene>
<evidence type="ECO:0000256" key="3">
    <source>
        <dbReference type="ARBA" id="ARBA00023082"/>
    </source>
</evidence>
<dbReference type="InterPro" id="IPR007627">
    <property type="entry name" value="RNA_pol_sigma70_r2"/>
</dbReference>
<accession>A0AAT9FRA2</accession>
<organism evidence="7">
    <name type="scientific">Oceaniferula spumae</name>
    <dbReference type="NCBI Taxonomy" id="2979115"/>
    <lineage>
        <taxon>Bacteria</taxon>
        <taxon>Pseudomonadati</taxon>
        <taxon>Verrucomicrobiota</taxon>
        <taxon>Verrucomicrobiia</taxon>
        <taxon>Verrucomicrobiales</taxon>
        <taxon>Verrucomicrobiaceae</taxon>
        <taxon>Oceaniferula</taxon>
    </lineage>
</organism>
<dbReference type="InterPro" id="IPR039425">
    <property type="entry name" value="RNA_pol_sigma-70-like"/>
</dbReference>
<dbReference type="EMBL" id="AP026866">
    <property type="protein sequence ID" value="BDS08473.1"/>
    <property type="molecule type" value="Genomic_DNA"/>
</dbReference>
<reference evidence="7" key="1">
    <citation type="submission" date="2024-07" db="EMBL/GenBank/DDBJ databases">
        <title>Complete genome sequence of Verrucomicrobiaceae bacterium NT6N.</title>
        <authorList>
            <person name="Huang C."/>
            <person name="Takami H."/>
            <person name="Hamasaki K."/>
        </authorList>
    </citation>
    <scope>NUCLEOTIDE SEQUENCE</scope>
    <source>
        <strain evidence="7">NT6N</strain>
    </source>
</reference>
<dbReference type="PANTHER" id="PTHR43133:SF51">
    <property type="entry name" value="RNA POLYMERASE SIGMA FACTOR"/>
    <property type="match status" value="1"/>
</dbReference>
<dbReference type="GO" id="GO:0016987">
    <property type="term" value="F:sigma factor activity"/>
    <property type="evidence" value="ECO:0007669"/>
    <property type="project" value="UniProtKB-KW"/>
</dbReference>
<dbReference type="InterPro" id="IPR013249">
    <property type="entry name" value="RNA_pol_sigma70_r4_t2"/>
</dbReference>
<dbReference type="InterPro" id="IPR014284">
    <property type="entry name" value="RNA_pol_sigma-70_dom"/>
</dbReference>